<dbReference type="GO" id="GO:0009398">
    <property type="term" value="P:FMN biosynthetic process"/>
    <property type="evidence" value="ECO:0007669"/>
    <property type="project" value="TreeGrafter"/>
</dbReference>
<dbReference type="Pfam" id="PF01687">
    <property type="entry name" value="Flavokinase"/>
    <property type="match status" value="1"/>
</dbReference>
<keyword evidence="5" id="KW-0547">Nucleotide-binding</keyword>
<keyword evidence="4 8" id="KW-0808">Transferase</keyword>
<dbReference type="EMBL" id="VSSQ01014353">
    <property type="protein sequence ID" value="MPM53468.1"/>
    <property type="molecule type" value="Genomic_DNA"/>
</dbReference>
<dbReference type="AlphaFoldDB" id="A0A645AL53"/>
<dbReference type="GO" id="GO:0008531">
    <property type="term" value="F:riboflavin kinase activity"/>
    <property type="evidence" value="ECO:0007669"/>
    <property type="project" value="UniProtKB-EC"/>
</dbReference>
<evidence type="ECO:0000313" key="8">
    <source>
        <dbReference type="EMBL" id="MPM53468.1"/>
    </source>
</evidence>
<dbReference type="GO" id="GO:0009231">
    <property type="term" value="P:riboflavin biosynthetic process"/>
    <property type="evidence" value="ECO:0007669"/>
    <property type="project" value="InterPro"/>
</dbReference>
<dbReference type="SMART" id="SM00904">
    <property type="entry name" value="Flavokinase"/>
    <property type="match status" value="1"/>
</dbReference>
<dbReference type="InterPro" id="IPR023465">
    <property type="entry name" value="Riboflavin_kinase_dom_sf"/>
</dbReference>
<dbReference type="Gene3D" id="2.40.30.30">
    <property type="entry name" value="Riboflavin kinase-like"/>
    <property type="match status" value="1"/>
</dbReference>
<feature type="domain" description="Riboflavin kinase" evidence="7">
    <location>
        <begin position="1"/>
        <end position="120"/>
    </location>
</feature>
<dbReference type="InterPro" id="IPR023468">
    <property type="entry name" value="Riboflavin_kinase"/>
</dbReference>
<dbReference type="SUPFAM" id="SSF82114">
    <property type="entry name" value="Riboflavin kinase-like"/>
    <property type="match status" value="1"/>
</dbReference>
<organism evidence="8">
    <name type="scientific">bioreactor metagenome</name>
    <dbReference type="NCBI Taxonomy" id="1076179"/>
    <lineage>
        <taxon>unclassified sequences</taxon>
        <taxon>metagenomes</taxon>
        <taxon>ecological metagenomes</taxon>
    </lineage>
</organism>
<evidence type="ECO:0000256" key="4">
    <source>
        <dbReference type="ARBA" id="ARBA00022679"/>
    </source>
</evidence>
<dbReference type="InterPro" id="IPR015865">
    <property type="entry name" value="Riboflavin_kinase_bac/euk"/>
</dbReference>
<keyword evidence="8" id="KW-0418">Kinase</keyword>
<protein>
    <recommendedName>
        <fullName evidence="1">riboflavin kinase</fullName>
        <ecNumber evidence="1">2.7.1.26</ecNumber>
    </recommendedName>
</protein>
<evidence type="ECO:0000256" key="5">
    <source>
        <dbReference type="ARBA" id="ARBA00022741"/>
    </source>
</evidence>
<dbReference type="PANTHER" id="PTHR22749:SF6">
    <property type="entry name" value="RIBOFLAVIN KINASE"/>
    <property type="match status" value="1"/>
</dbReference>
<evidence type="ECO:0000256" key="2">
    <source>
        <dbReference type="ARBA" id="ARBA00022630"/>
    </source>
</evidence>
<keyword evidence="2" id="KW-0285">Flavoprotein</keyword>
<evidence type="ECO:0000256" key="6">
    <source>
        <dbReference type="ARBA" id="ARBA00022840"/>
    </source>
</evidence>
<accession>A0A645AL53</accession>
<sequence>MIVKGKGLGRTVGMPTLNLQWEPGEIVTSYPFGVYISKVRILGHVYFALTNFGYRPSVDQEERITLESFLLDYHGEGDGLGCEAEVELLHYLRPTMKMNSLEEVKKQVDLDVEQAKLWLTDCNRNRMDKVDVQNNTCFGR</sequence>
<dbReference type="GO" id="GO:0005524">
    <property type="term" value="F:ATP binding"/>
    <property type="evidence" value="ECO:0007669"/>
    <property type="project" value="UniProtKB-KW"/>
</dbReference>
<reference evidence="8" key="1">
    <citation type="submission" date="2019-08" db="EMBL/GenBank/DDBJ databases">
        <authorList>
            <person name="Kucharzyk K."/>
            <person name="Murdoch R.W."/>
            <person name="Higgins S."/>
            <person name="Loffler F."/>
        </authorList>
    </citation>
    <scope>NUCLEOTIDE SEQUENCE</scope>
</reference>
<name>A0A645AL53_9ZZZZ</name>
<dbReference type="EC" id="2.7.1.26" evidence="1"/>
<dbReference type="PANTHER" id="PTHR22749">
    <property type="entry name" value="RIBOFLAVIN KINASE/FMN ADENYLYLTRANSFERASE"/>
    <property type="match status" value="1"/>
</dbReference>
<evidence type="ECO:0000259" key="7">
    <source>
        <dbReference type="SMART" id="SM00904"/>
    </source>
</evidence>
<evidence type="ECO:0000256" key="1">
    <source>
        <dbReference type="ARBA" id="ARBA00012105"/>
    </source>
</evidence>
<keyword evidence="3" id="KW-0288">FMN</keyword>
<keyword evidence="6" id="KW-0067">ATP-binding</keyword>
<comment type="caution">
    <text evidence="8">The sequence shown here is derived from an EMBL/GenBank/DDBJ whole genome shotgun (WGS) entry which is preliminary data.</text>
</comment>
<evidence type="ECO:0000256" key="3">
    <source>
        <dbReference type="ARBA" id="ARBA00022643"/>
    </source>
</evidence>
<proteinExistence type="predicted"/>
<gene>
    <name evidence="8" type="primary">ribR_1</name>
    <name evidence="8" type="ORF">SDC9_100236</name>
</gene>